<keyword evidence="4" id="KW-1185">Reference proteome</keyword>
<feature type="region of interest" description="Disordered" evidence="2">
    <location>
        <begin position="501"/>
        <end position="548"/>
    </location>
</feature>
<dbReference type="GO" id="GO:0000323">
    <property type="term" value="C:lytic vacuole"/>
    <property type="evidence" value="ECO:0007669"/>
    <property type="project" value="TreeGrafter"/>
</dbReference>
<sequence>MSAARVCCACCSSTGGGGNGGGELGSSSGTPSSSSCVSLLCKHCVWDGAATCSLRDVVARLRDALETRDVLREQLQQTVALTLEKQRANKKKEVVQANAASSAVLEERLRTRIACIRAKLSHETKRLEERKANIPTLTNARGAGARAADARLMARMHEARRRVSEERARLVKGLRAVMQLRMAAVAQQKIPSPPPNQQQQQQQHKNRQTFAASICGVCIPEGRWAWQATTRGDALHYTLTSGDENAVSGDEAHVSCASASAALGYTALFVSLFAKYADAPLLCELRFHGSRSTCWERASFFDARPLSQGLARPLYRPPAQSGGTEQGGVGAGVGTVNAATIGVGRRLGTVALRRCVAAAVVHVAHACSMSSPPGAAALTSAAMAEATRAGCGPLGALAALTHAMGGVGGVGFSGEDGGMAASGMAASVMRSLHFNGSDAHLRRLGGAGAPSAAGVGVGVGVTAASPWTVYAVEDWSSDDDMEEDDAALDSALTRGASVLAASRPSGARGEGAFASSPSSRSHGIATGSPQGGGATGDDFPALPTQRRKSTHATDAWAMVEFESAALPPPPSRVSDVIHWERAVLSPDQDRARVSSSSSAAAATAAREMAREVGDNMQRAAKTAAARVETATAAAAAAAKVLFRQMT</sequence>
<dbReference type="GO" id="GO:0035493">
    <property type="term" value="P:SNARE complex assembly"/>
    <property type="evidence" value="ECO:0007669"/>
    <property type="project" value="TreeGrafter"/>
</dbReference>
<dbReference type="GO" id="GO:0005768">
    <property type="term" value="C:endosome"/>
    <property type="evidence" value="ECO:0007669"/>
    <property type="project" value="TreeGrafter"/>
</dbReference>
<dbReference type="OrthoDB" id="2019752at2759"/>
<dbReference type="InterPro" id="IPR018791">
    <property type="entry name" value="UV_resistance/autophagy_Atg14"/>
</dbReference>
<protein>
    <submittedName>
        <fullName evidence="3">Uncharacterized protein</fullName>
    </submittedName>
</protein>
<dbReference type="EMBL" id="BNJQ01000022">
    <property type="protein sequence ID" value="GHP08901.1"/>
    <property type="molecule type" value="Genomic_DNA"/>
</dbReference>
<proteinExistence type="predicted"/>
<evidence type="ECO:0000256" key="2">
    <source>
        <dbReference type="SAM" id="MobiDB-lite"/>
    </source>
</evidence>
<feature type="region of interest" description="Disordered" evidence="2">
    <location>
        <begin position="588"/>
        <end position="614"/>
    </location>
</feature>
<keyword evidence="1" id="KW-0175">Coiled coil</keyword>
<evidence type="ECO:0000256" key="1">
    <source>
        <dbReference type="ARBA" id="ARBA00023054"/>
    </source>
</evidence>
<organism evidence="3 4">
    <name type="scientific">Pycnococcus provasolii</name>
    <dbReference type="NCBI Taxonomy" id="41880"/>
    <lineage>
        <taxon>Eukaryota</taxon>
        <taxon>Viridiplantae</taxon>
        <taxon>Chlorophyta</taxon>
        <taxon>Pseudoscourfieldiophyceae</taxon>
        <taxon>Pseudoscourfieldiales</taxon>
        <taxon>Pycnococcaceae</taxon>
        <taxon>Pycnococcus</taxon>
    </lineage>
</organism>
<dbReference type="GO" id="GO:0000149">
    <property type="term" value="F:SNARE binding"/>
    <property type="evidence" value="ECO:0007669"/>
    <property type="project" value="TreeGrafter"/>
</dbReference>
<dbReference type="PANTHER" id="PTHR15157">
    <property type="entry name" value="UV RADIATION RESISTANCE-ASSOCIATED GENE PROTEIN"/>
    <property type="match status" value="1"/>
</dbReference>
<gene>
    <name evidence="3" type="ORF">PPROV_000763800</name>
</gene>
<evidence type="ECO:0000313" key="4">
    <source>
        <dbReference type="Proteomes" id="UP000660262"/>
    </source>
</evidence>
<dbReference type="Proteomes" id="UP000660262">
    <property type="component" value="Unassembled WGS sequence"/>
</dbReference>
<comment type="caution">
    <text evidence="3">The sequence shown here is derived from an EMBL/GenBank/DDBJ whole genome shotgun (WGS) entry which is preliminary data.</text>
</comment>
<feature type="region of interest" description="Disordered" evidence="2">
    <location>
        <begin position="186"/>
        <end position="206"/>
    </location>
</feature>
<dbReference type="Pfam" id="PF10186">
    <property type="entry name" value="ATG14"/>
    <property type="match status" value="1"/>
</dbReference>
<dbReference type="PANTHER" id="PTHR15157:SF5">
    <property type="entry name" value="UV RADIATION RESISTANCE-ASSOCIATED GENE PROTEIN"/>
    <property type="match status" value="1"/>
</dbReference>
<reference evidence="3" key="1">
    <citation type="submission" date="2020-10" db="EMBL/GenBank/DDBJ databases">
        <title>Unveiling of a novel bifunctional photoreceptor, Dualchrome1, isolated from a cosmopolitan green alga.</title>
        <authorList>
            <person name="Suzuki S."/>
            <person name="Kawachi M."/>
        </authorList>
    </citation>
    <scope>NUCLEOTIDE SEQUENCE</scope>
    <source>
        <strain evidence="3">NIES 2893</strain>
    </source>
</reference>
<evidence type="ECO:0000313" key="3">
    <source>
        <dbReference type="EMBL" id="GHP08901.1"/>
    </source>
</evidence>
<dbReference type="AlphaFoldDB" id="A0A830HTS9"/>
<name>A0A830HTS9_9CHLO</name>
<accession>A0A830HTS9</accession>
<feature type="compositionally biased region" description="Low complexity" evidence="2">
    <location>
        <begin position="593"/>
        <end position="606"/>
    </location>
</feature>
<dbReference type="GO" id="GO:0032991">
    <property type="term" value="C:protein-containing complex"/>
    <property type="evidence" value="ECO:0007669"/>
    <property type="project" value="UniProtKB-ARBA"/>
</dbReference>